<dbReference type="GO" id="GO:0046872">
    <property type="term" value="F:metal ion binding"/>
    <property type="evidence" value="ECO:0007669"/>
    <property type="project" value="UniProtKB-KW"/>
</dbReference>
<feature type="region of interest" description="Disordered" evidence="6">
    <location>
        <begin position="296"/>
        <end position="315"/>
    </location>
</feature>
<evidence type="ECO:0000256" key="3">
    <source>
        <dbReference type="ARBA" id="ARBA00022723"/>
    </source>
</evidence>
<evidence type="ECO:0000313" key="8">
    <source>
        <dbReference type="EMBL" id="MFC6835691.1"/>
    </source>
</evidence>
<keyword evidence="4" id="KW-0378">Hydrolase</keyword>
<dbReference type="Proteomes" id="UP001596406">
    <property type="component" value="Unassembled WGS sequence"/>
</dbReference>
<dbReference type="CDD" id="cd07729">
    <property type="entry name" value="AHL_lactonase_MBL-fold"/>
    <property type="match status" value="1"/>
</dbReference>
<evidence type="ECO:0000256" key="4">
    <source>
        <dbReference type="ARBA" id="ARBA00022801"/>
    </source>
</evidence>
<evidence type="ECO:0000256" key="1">
    <source>
        <dbReference type="ARBA" id="ARBA00001947"/>
    </source>
</evidence>
<dbReference type="GO" id="GO:0016787">
    <property type="term" value="F:hydrolase activity"/>
    <property type="evidence" value="ECO:0007669"/>
    <property type="project" value="UniProtKB-KW"/>
</dbReference>
<evidence type="ECO:0000259" key="7">
    <source>
        <dbReference type="SMART" id="SM00849"/>
    </source>
</evidence>
<dbReference type="SUPFAM" id="SSF56281">
    <property type="entry name" value="Metallo-hydrolase/oxidoreductase"/>
    <property type="match status" value="1"/>
</dbReference>
<dbReference type="InterPro" id="IPR036866">
    <property type="entry name" value="RibonucZ/Hydroxyglut_hydro"/>
</dbReference>
<comment type="caution">
    <text evidence="8">The sequence shown here is derived from an EMBL/GenBank/DDBJ whole genome shotgun (WGS) entry which is preliminary data.</text>
</comment>
<evidence type="ECO:0000256" key="5">
    <source>
        <dbReference type="ARBA" id="ARBA00022833"/>
    </source>
</evidence>
<evidence type="ECO:0000313" key="9">
    <source>
        <dbReference type="Proteomes" id="UP001596406"/>
    </source>
</evidence>
<evidence type="ECO:0000256" key="2">
    <source>
        <dbReference type="ARBA" id="ARBA00007749"/>
    </source>
</evidence>
<dbReference type="Pfam" id="PF00753">
    <property type="entry name" value="Lactamase_B"/>
    <property type="match status" value="1"/>
</dbReference>
<protein>
    <submittedName>
        <fullName evidence="8">N-acyl homoserine lactonase family protein</fullName>
    </submittedName>
</protein>
<evidence type="ECO:0000256" key="6">
    <source>
        <dbReference type="SAM" id="MobiDB-lite"/>
    </source>
</evidence>
<dbReference type="RefSeq" id="WP_304447387.1">
    <property type="nucleotide sequence ID" value="NZ_JARRAH010000001.1"/>
</dbReference>
<dbReference type="InterPro" id="IPR051013">
    <property type="entry name" value="MBL_superfamily_lactonases"/>
</dbReference>
<comment type="cofactor">
    <cofactor evidence="1">
        <name>Zn(2+)</name>
        <dbReference type="ChEBI" id="CHEBI:29105"/>
    </cofactor>
</comment>
<gene>
    <name evidence="8" type="ORF">ACFQHK_04115</name>
</gene>
<dbReference type="EMBL" id="JBHSXM010000001">
    <property type="protein sequence ID" value="MFC6835691.1"/>
    <property type="molecule type" value="Genomic_DNA"/>
</dbReference>
<comment type="similarity">
    <text evidence="2">Belongs to the metallo-beta-lactamase superfamily.</text>
</comment>
<keyword evidence="3" id="KW-0479">Metal-binding</keyword>
<reference evidence="8 9" key="1">
    <citation type="journal article" date="2019" name="Int. J. Syst. Evol. Microbiol.">
        <title>The Global Catalogue of Microorganisms (GCM) 10K type strain sequencing project: providing services to taxonomists for standard genome sequencing and annotation.</title>
        <authorList>
            <consortium name="The Broad Institute Genomics Platform"/>
            <consortium name="The Broad Institute Genome Sequencing Center for Infectious Disease"/>
            <person name="Wu L."/>
            <person name="Ma J."/>
        </authorList>
    </citation>
    <scope>NUCLEOTIDE SEQUENCE [LARGE SCALE GENOMIC DNA]</scope>
    <source>
        <strain evidence="8 9">PSRA2</strain>
    </source>
</reference>
<accession>A0ABD5U8M8</accession>
<feature type="compositionally biased region" description="Basic and acidic residues" evidence="6">
    <location>
        <begin position="299"/>
        <end position="308"/>
    </location>
</feature>
<dbReference type="PANTHER" id="PTHR42978:SF7">
    <property type="entry name" value="METALLO-HYDROLASE RV2300C-RELATED"/>
    <property type="match status" value="1"/>
</dbReference>
<dbReference type="PANTHER" id="PTHR42978">
    <property type="entry name" value="QUORUM-QUENCHING LACTONASE YTNP-RELATED-RELATED"/>
    <property type="match status" value="1"/>
</dbReference>
<feature type="domain" description="Metallo-beta-lactamase" evidence="7">
    <location>
        <begin position="80"/>
        <end position="299"/>
    </location>
</feature>
<proteinExistence type="inferred from homology"/>
<organism evidence="8 9">
    <name type="scientific">Halomarina ordinaria</name>
    <dbReference type="NCBI Taxonomy" id="3033939"/>
    <lineage>
        <taxon>Archaea</taxon>
        <taxon>Methanobacteriati</taxon>
        <taxon>Methanobacteriota</taxon>
        <taxon>Stenosarchaea group</taxon>
        <taxon>Halobacteria</taxon>
        <taxon>Halobacteriales</taxon>
        <taxon>Natronomonadaceae</taxon>
        <taxon>Halomarina</taxon>
    </lineage>
</organism>
<dbReference type="InterPro" id="IPR001279">
    <property type="entry name" value="Metallo-B-lactamas"/>
</dbReference>
<keyword evidence="9" id="KW-1185">Reference proteome</keyword>
<name>A0ABD5U8M8_9EURY</name>
<keyword evidence="5" id="KW-0862">Zinc</keyword>
<dbReference type="AlphaFoldDB" id="A0ABD5U8M8"/>
<dbReference type="SMART" id="SM00849">
    <property type="entry name" value="Lactamase_B"/>
    <property type="match status" value="1"/>
</dbReference>
<sequence length="315" mass="34071">MAGSLLVGAAGLVTLGQVTAPVSRQVRTGPPTTLDLGDIRIHAIRTGRVAVKRAHRVLAGPDVTRFGSIVLDPRWTDWLPVTCFLVEHPETTVMIDAGETARTAEPGYFDCDLGTRLVYDRLLRFDVHSDDESGPQLDRLGVDPANVDIVAMTHLHGDHTGGLHHFPNARFLASRTELERPTVGALRCRWPDFFTPSPVDYDDGPFGAFPKSRALTEDKAVRLVPTPGHTYGHQSVLIRGAEDGAERWVLVGGDATFDLQQVRSRTVAGICDDPTAARKTVAHIADQLAAYPTVYAPAHDPHGAERLADSGTAES</sequence>
<dbReference type="Gene3D" id="3.60.15.10">
    <property type="entry name" value="Ribonuclease Z/Hydroxyacylglutathione hydrolase-like"/>
    <property type="match status" value="1"/>
</dbReference>